<dbReference type="GO" id="GO:0009626">
    <property type="term" value="P:plant-type hypersensitive response"/>
    <property type="evidence" value="ECO:0007669"/>
    <property type="project" value="UniProtKB-ARBA"/>
</dbReference>
<evidence type="ECO:0000313" key="7">
    <source>
        <dbReference type="Proteomes" id="UP001231189"/>
    </source>
</evidence>
<comment type="caution">
    <text evidence="6">The sequence shown here is derived from an EMBL/GenBank/DDBJ whole genome shotgun (WGS) entry which is preliminary data.</text>
</comment>
<feature type="region of interest" description="Disordered" evidence="3">
    <location>
        <begin position="568"/>
        <end position="592"/>
    </location>
</feature>
<keyword evidence="7" id="KW-1185">Reference proteome</keyword>
<dbReference type="Proteomes" id="UP001231189">
    <property type="component" value="Unassembled WGS sequence"/>
</dbReference>
<accession>A0AAD8QTP8</accession>
<dbReference type="Gene3D" id="1.10.10.10">
    <property type="entry name" value="Winged helix-like DNA-binding domain superfamily/Winged helix DNA-binding domain"/>
    <property type="match status" value="1"/>
</dbReference>
<evidence type="ECO:0000259" key="4">
    <source>
        <dbReference type="Pfam" id="PF23559"/>
    </source>
</evidence>
<dbReference type="GO" id="GO:0002758">
    <property type="term" value="P:innate immune response-activating signaling pathway"/>
    <property type="evidence" value="ECO:0007669"/>
    <property type="project" value="UniProtKB-ARBA"/>
</dbReference>
<feature type="domain" description="Disease resistance R13L4/SHOC-2-like LRR" evidence="5">
    <location>
        <begin position="193"/>
        <end position="549"/>
    </location>
</feature>
<dbReference type="InterPro" id="IPR036388">
    <property type="entry name" value="WH-like_DNA-bd_sf"/>
</dbReference>
<dbReference type="EMBL" id="JAUUTY010000007">
    <property type="protein sequence ID" value="KAK1608215.1"/>
    <property type="molecule type" value="Genomic_DNA"/>
</dbReference>
<organism evidence="6 7">
    <name type="scientific">Lolium multiflorum</name>
    <name type="common">Italian ryegrass</name>
    <name type="synonym">Lolium perenne subsp. multiflorum</name>
    <dbReference type="NCBI Taxonomy" id="4521"/>
    <lineage>
        <taxon>Eukaryota</taxon>
        <taxon>Viridiplantae</taxon>
        <taxon>Streptophyta</taxon>
        <taxon>Embryophyta</taxon>
        <taxon>Tracheophyta</taxon>
        <taxon>Spermatophyta</taxon>
        <taxon>Magnoliopsida</taxon>
        <taxon>Liliopsida</taxon>
        <taxon>Poales</taxon>
        <taxon>Poaceae</taxon>
        <taxon>BOP clade</taxon>
        <taxon>Pooideae</taxon>
        <taxon>Poodae</taxon>
        <taxon>Poeae</taxon>
        <taxon>Poeae Chloroplast Group 2 (Poeae type)</taxon>
        <taxon>Loliodinae</taxon>
        <taxon>Loliinae</taxon>
        <taxon>Lolium</taxon>
    </lineage>
</organism>
<dbReference type="Pfam" id="PF23598">
    <property type="entry name" value="LRR_14"/>
    <property type="match status" value="1"/>
</dbReference>
<dbReference type="PANTHER" id="PTHR23155">
    <property type="entry name" value="DISEASE RESISTANCE PROTEIN RP"/>
    <property type="match status" value="1"/>
</dbReference>
<name>A0AAD8QTP8_LOLMU</name>
<feature type="domain" description="Disease resistance protein winged helix" evidence="4">
    <location>
        <begin position="68"/>
        <end position="138"/>
    </location>
</feature>
<proteinExistence type="predicted"/>
<feature type="compositionally biased region" description="Acidic residues" evidence="3">
    <location>
        <begin position="569"/>
        <end position="578"/>
    </location>
</feature>
<evidence type="ECO:0000256" key="3">
    <source>
        <dbReference type="SAM" id="MobiDB-lite"/>
    </source>
</evidence>
<sequence>MFILIRSNSIVKSFNEKYINHVISIYEHTDMKCNDPHLPTEGVSLLYLSVFPEDLPHHLKICLLYLSVFPEDHIIYRDQLIWRWIAEGFIVGRSGKELEEVGESYFNELINRNMIQLVRMDYSGRAVHCCVHDIILDLLVSLSTEENFVTILNGEKLISSSNTISRKYSIRRLSLRGNCEYHKNWLGRKKNYQLRSLTVFGDCKILPLFRGLSLLRVLDINDLSQKCDNVELTEAIGRLRCLRFLRVTKVPREIGNLKLLQTLDLNSSDVEELPATIVQLHQLVRLFVPHYVKFPNGISNLTSLQELGCFSCLGNSVGIVLELGNLIKLEKLHINWDDDGTNCRLEQYKEALVSSLHKLGNQNIQTLEIWSPEACNVDFLIDLWVPSPPHLQHFESNCYSCFYKIPRRISSFSTLMFLCINVQHVEQDDLQLLKDLAVLECLELRRRKSNQELEALTISCGGFQCLKKFCFSFLLFEKKRGGPFILFEEGAMPKLQQLEIDLPAIAPDIGIKHLAFLKHLQIRINCWAASAWEVEATETTMRSAARLNRKLRTLEITRHGEAAMTVDAEQVEETDVAEEEHARDQQASTSTR</sequence>
<evidence type="ECO:0008006" key="8">
    <source>
        <dbReference type="Google" id="ProtNLM"/>
    </source>
</evidence>
<gene>
    <name evidence="6" type="ORF">QYE76_031888</name>
</gene>
<evidence type="ECO:0000256" key="1">
    <source>
        <dbReference type="ARBA" id="ARBA00022737"/>
    </source>
</evidence>
<dbReference type="AlphaFoldDB" id="A0AAD8QTP8"/>
<dbReference type="SUPFAM" id="SSF52058">
    <property type="entry name" value="L domain-like"/>
    <property type="match status" value="1"/>
</dbReference>
<dbReference type="InterPro" id="IPR044974">
    <property type="entry name" value="Disease_R_plants"/>
</dbReference>
<dbReference type="FunFam" id="1.10.10.10:FF:000322">
    <property type="entry name" value="Probable disease resistance protein At1g63360"/>
    <property type="match status" value="1"/>
</dbReference>
<protein>
    <recommendedName>
        <fullName evidence="8">NB-ARC domain-containing protein</fullName>
    </recommendedName>
</protein>
<dbReference type="PANTHER" id="PTHR23155:SF1167">
    <property type="entry name" value="OS08G0412100 PROTEIN"/>
    <property type="match status" value="1"/>
</dbReference>
<evidence type="ECO:0000313" key="6">
    <source>
        <dbReference type="EMBL" id="KAK1608215.1"/>
    </source>
</evidence>
<dbReference type="InterPro" id="IPR055414">
    <property type="entry name" value="LRR_R13L4/SHOC2-like"/>
</dbReference>
<dbReference type="InterPro" id="IPR032675">
    <property type="entry name" value="LRR_dom_sf"/>
</dbReference>
<dbReference type="Pfam" id="PF23559">
    <property type="entry name" value="WHD_DRP"/>
    <property type="match status" value="1"/>
</dbReference>
<reference evidence="6" key="1">
    <citation type="submission" date="2023-07" db="EMBL/GenBank/DDBJ databases">
        <title>A chromosome-level genome assembly of Lolium multiflorum.</title>
        <authorList>
            <person name="Chen Y."/>
            <person name="Copetti D."/>
            <person name="Kolliker R."/>
            <person name="Studer B."/>
        </authorList>
    </citation>
    <scope>NUCLEOTIDE SEQUENCE</scope>
    <source>
        <strain evidence="6">02402/16</strain>
        <tissue evidence="6">Leaf</tissue>
    </source>
</reference>
<dbReference type="GO" id="GO:0042742">
    <property type="term" value="P:defense response to bacterium"/>
    <property type="evidence" value="ECO:0007669"/>
    <property type="project" value="UniProtKB-ARBA"/>
</dbReference>
<keyword evidence="2" id="KW-0611">Plant defense</keyword>
<evidence type="ECO:0000259" key="5">
    <source>
        <dbReference type="Pfam" id="PF23598"/>
    </source>
</evidence>
<keyword evidence="1" id="KW-0677">Repeat</keyword>
<evidence type="ECO:0000256" key="2">
    <source>
        <dbReference type="ARBA" id="ARBA00022821"/>
    </source>
</evidence>
<dbReference type="InterPro" id="IPR058922">
    <property type="entry name" value="WHD_DRP"/>
</dbReference>
<dbReference type="Gene3D" id="3.80.10.10">
    <property type="entry name" value="Ribonuclease Inhibitor"/>
    <property type="match status" value="1"/>
</dbReference>